<dbReference type="SUPFAM" id="SSF56281">
    <property type="entry name" value="Metallo-hydrolase/oxidoreductase"/>
    <property type="match status" value="1"/>
</dbReference>
<dbReference type="InterPro" id="IPR036866">
    <property type="entry name" value="RibonucZ/Hydroxyglut_hydro"/>
</dbReference>
<dbReference type="Pfam" id="PF05728">
    <property type="entry name" value="UPF0227"/>
    <property type="match status" value="1"/>
</dbReference>
<evidence type="ECO:0000259" key="1">
    <source>
        <dbReference type="SMART" id="SM00849"/>
    </source>
</evidence>
<sequence length="406" mass="45818">MKILNLHGFMGEADNKNYKALCGILPEGNIISPKLDYMGTAPDDLLEKLTAMVSSDDFIFVGQSLGGWFADKLSRRFRRPCILTNPCNYPHRLELIISSGISADYVEQYRCMSSADRNERAYTLCSESDTILPDNYADCVKLSRVVRRVNGSHSTIENVGEHISYMLHEIRNDSLLTFLGRGAAFADAHNSAFFTEGNELVLIDCPGTSYHKVKKMNWQQYDNIYILITHTHGDHSGGTGTMLQYVWFASCMKKKVTIVAPSEEVRDDILLLLMRIEGCEKEWFDIITADELKKKWFIAAVPTTHVKPLEGRCFGYHLNIHGNNTIYTGDTATLAPFIPLLESGSFLYTEAAYYKSGVHLYLKDMLTELTALAESGVHVYLMHLDDEEEIRKMTEGTPLRLAPLDQ</sequence>
<comment type="caution">
    <text evidence="2">The sequence shown here is derived from an EMBL/GenBank/DDBJ whole genome shotgun (WGS) entry which is preliminary data.</text>
</comment>
<dbReference type="AlphaFoldDB" id="W7UTY3"/>
<dbReference type="eggNOG" id="COG1234">
    <property type="taxonomic scope" value="Bacteria"/>
</dbReference>
<proteinExistence type="predicted"/>
<organism evidence="2 3">
    <name type="scientific">Ruminococcus flavefaciens 007c</name>
    <dbReference type="NCBI Taxonomy" id="1341157"/>
    <lineage>
        <taxon>Bacteria</taxon>
        <taxon>Bacillati</taxon>
        <taxon>Bacillota</taxon>
        <taxon>Clostridia</taxon>
        <taxon>Eubacteriales</taxon>
        <taxon>Oscillospiraceae</taxon>
        <taxon>Ruminococcus</taxon>
    </lineage>
</organism>
<dbReference type="SUPFAM" id="SSF53474">
    <property type="entry name" value="alpha/beta-Hydrolases"/>
    <property type="match status" value="1"/>
</dbReference>
<dbReference type="ESTHER" id="rumfl-w7uty3">
    <property type="family name" value="abh_upf00227"/>
</dbReference>
<evidence type="ECO:0000313" key="2">
    <source>
        <dbReference type="EMBL" id="EWM52275.1"/>
    </source>
</evidence>
<evidence type="ECO:0000313" key="3">
    <source>
        <dbReference type="Proteomes" id="UP000019365"/>
    </source>
</evidence>
<dbReference type="InterPro" id="IPR029058">
    <property type="entry name" value="AB_hydrolase_fold"/>
</dbReference>
<dbReference type="OrthoDB" id="9803916at2"/>
<reference evidence="2 3" key="1">
    <citation type="journal article" date="2014" name="PLoS ONE">
        <title>Rumen cellulosomics: divergent fiber-degrading strategies revealed by comparative genome-wide analysis of six ruminococcal strains.</title>
        <authorList>
            <person name="Dassa B."/>
            <person name="Borovok I."/>
            <person name="Ruimy-Israeli V."/>
            <person name="Lamed R."/>
            <person name="Flint H.J."/>
            <person name="Duncan S.H."/>
            <person name="Henrissat B."/>
            <person name="Coutinho P."/>
            <person name="Morrison M."/>
            <person name="Mosoni P."/>
            <person name="Yeoman C.J."/>
            <person name="White B.A."/>
            <person name="Bayer E.A."/>
        </authorList>
    </citation>
    <scope>NUCLEOTIDE SEQUENCE [LARGE SCALE GENOMIC DNA]</scope>
    <source>
        <strain evidence="2 3">007c</strain>
    </source>
</reference>
<dbReference type="Gene3D" id="3.60.15.10">
    <property type="entry name" value="Ribonuclease Z/Hydroxyacylglutathione hydrolase-like"/>
    <property type="match status" value="1"/>
</dbReference>
<dbReference type="eggNOG" id="COG3150">
    <property type="taxonomic scope" value="Bacteria"/>
</dbReference>
<dbReference type="InterPro" id="IPR001279">
    <property type="entry name" value="Metallo-B-lactamas"/>
</dbReference>
<dbReference type="Gene3D" id="3.40.50.1820">
    <property type="entry name" value="alpha/beta hydrolase"/>
    <property type="match status" value="1"/>
</dbReference>
<dbReference type="RefSeq" id="WP_037301296.1">
    <property type="nucleotide sequence ID" value="NZ_ATAX01000036.1"/>
</dbReference>
<accession>W7UTY3</accession>
<dbReference type="Pfam" id="PF23023">
    <property type="entry name" value="Anti-Pycsar_Apyc1"/>
    <property type="match status" value="1"/>
</dbReference>
<dbReference type="InterPro" id="IPR008886">
    <property type="entry name" value="UPF0227/Esterase_YqiA"/>
</dbReference>
<gene>
    <name evidence="2" type="ORF">RF007C_13055</name>
</gene>
<dbReference type="EMBL" id="ATAX01000036">
    <property type="protein sequence ID" value="EWM52275.1"/>
    <property type="molecule type" value="Genomic_DNA"/>
</dbReference>
<keyword evidence="3" id="KW-1185">Reference proteome</keyword>
<feature type="domain" description="Metallo-beta-lactamase" evidence="1">
    <location>
        <begin position="188"/>
        <end position="383"/>
    </location>
</feature>
<name>W7UTY3_RUMFL</name>
<dbReference type="Proteomes" id="UP000019365">
    <property type="component" value="Unassembled WGS sequence"/>
</dbReference>
<dbReference type="PATRIC" id="fig|1341157.4.peg.3047"/>
<protein>
    <recommendedName>
        <fullName evidence="1">Metallo-beta-lactamase domain-containing protein</fullName>
    </recommendedName>
</protein>
<dbReference type="SMART" id="SM00849">
    <property type="entry name" value="Lactamase_B"/>
    <property type="match status" value="1"/>
</dbReference>